<organism evidence="2 3">
    <name type="scientific">Streptomyces mimosae</name>
    <dbReference type="NCBI Taxonomy" id="2586635"/>
    <lineage>
        <taxon>Bacteria</taxon>
        <taxon>Bacillati</taxon>
        <taxon>Actinomycetota</taxon>
        <taxon>Actinomycetes</taxon>
        <taxon>Kitasatosporales</taxon>
        <taxon>Streptomycetaceae</taxon>
        <taxon>Streptomyces</taxon>
    </lineage>
</organism>
<dbReference type="SUPFAM" id="SSF48576">
    <property type="entry name" value="Terpenoid synthases"/>
    <property type="match status" value="1"/>
</dbReference>
<dbReference type="Pfam" id="PF19086">
    <property type="entry name" value="Terpene_syn_C_2"/>
    <property type="match status" value="1"/>
</dbReference>
<dbReference type="EMBL" id="VDLY02000006">
    <property type="protein sequence ID" value="KAB8166384.1"/>
    <property type="molecule type" value="Genomic_DNA"/>
</dbReference>
<evidence type="ECO:0008006" key="4">
    <source>
        <dbReference type="Google" id="ProtNLM"/>
    </source>
</evidence>
<sequence>MRPALTPHAQRFVPGAPDPGAMATATSWTRRFGADNPRVLRYMTFYPWVHPDIVPERQSILAKIYAFYRFYDDFNDSLRSDLGTSRTIAHQMIRILDGEKPSSDAAVLWMFHSLWREHEELCPPEFLARTSSHWRHYFATQSAYHAMSKPEYPWNLADYLSLRIDNGGLHVAVSQGELANTRYVPAHIYRMSSLVTMRRLTYYCVILTNDLYSALRDREVGDHRNPVAQHMRHERVGQEEAFAHFQGLLFDYSDRLHHLPAAVEREMDLLELTPRERSVARAAARNCLNHSDGYEAWASRNEPQLGTPEGDPGIALRPLREAS</sequence>
<dbReference type="AlphaFoldDB" id="A0A5N6AC40"/>
<dbReference type="OrthoDB" id="2989600at2"/>
<evidence type="ECO:0000313" key="3">
    <source>
        <dbReference type="Proteomes" id="UP000314251"/>
    </source>
</evidence>
<evidence type="ECO:0000256" key="1">
    <source>
        <dbReference type="SAM" id="MobiDB-lite"/>
    </source>
</evidence>
<name>A0A5N6AC40_9ACTN</name>
<dbReference type="Proteomes" id="UP000314251">
    <property type="component" value="Unassembled WGS sequence"/>
</dbReference>
<feature type="region of interest" description="Disordered" evidence="1">
    <location>
        <begin position="300"/>
        <end position="323"/>
    </location>
</feature>
<evidence type="ECO:0000313" key="2">
    <source>
        <dbReference type="EMBL" id="KAB8166384.1"/>
    </source>
</evidence>
<accession>A0A5N6AC40</accession>
<comment type="caution">
    <text evidence="2">The sequence shown here is derived from an EMBL/GenBank/DDBJ whole genome shotgun (WGS) entry which is preliminary data.</text>
</comment>
<dbReference type="RefSeq" id="WP_139667508.1">
    <property type="nucleotide sequence ID" value="NZ_VDLY02000006.1"/>
</dbReference>
<protein>
    <recommendedName>
        <fullName evidence="4">Terpene synthase</fullName>
    </recommendedName>
</protein>
<dbReference type="Gene3D" id="1.10.600.10">
    <property type="entry name" value="Farnesyl Diphosphate Synthase"/>
    <property type="match status" value="1"/>
</dbReference>
<gene>
    <name evidence="2" type="ORF">FH607_011170</name>
</gene>
<keyword evidence="3" id="KW-1185">Reference proteome</keyword>
<reference evidence="2" key="1">
    <citation type="submission" date="2019-10" db="EMBL/GenBank/DDBJ databases">
        <title>Nonomuraea sp. nov., isolated from Phyllanthus amarus.</title>
        <authorList>
            <person name="Klykleung N."/>
            <person name="Tanasupawat S."/>
        </authorList>
    </citation>
    <scope>NUCLEOTIDE SEQUENCE [LARGE SCALE GENOMIC DNA]</scope>
    <source>
        <strain evidence="2">3MP-10</strain>
    </source>
</reference>
<proteinExistence type="predicted"/>
<dbReference type="InterPro" id="IPR008949">
    <property type="entry name" value="Isoprenoid_synthase_dom_sf"/>
</dbReference>